<comment type="caution">
    <text evidence="1">The sequence shown here is derived from an EMBL/GenBank/DDBJ whole genome shotgun (WGS) entry which is preliminary data.</text>
</comment>
<dbReference type="Proteomes" id="UP000612055">
    <property type="component" value="Unassembled WGS sequence"/>
</dbReference>
<evidence type="ECO:0000313" key="1">
    <source>
        <dbReference type="EMBL" id="KAG2497586.1"/>
    </source>
</evidence>
<sequence length="231" mass="24859">MTARSMRYMVADPKPQIKLVHRFKPGTAPGPDQAFWSDFVNKCRMAWGVFFPPPPQTIRSRRPPGIASWALGLGKVLPGGKAASASGSALPAAALSAKQVVLNRLQMVLIADRCGVSPETLLDMKAQTLTALAEYMGVDGAGGDLGQLEVQVTAVKPNGEKVTMTMGFSEMLADEQLRDPLQYHYQFEDPDDYFMPEDDDHRISEIAEAPAAGMASVRVAARPAAGKEAAE</sequence>
<protein>
    <submittedName>
        <fullName evidence="1">Uncharacterized protein</fullName>
    </submittedName>
</protein>
<dbReference type="OrthoDB" id="548337at2759"/>
<evidence type="ECO:0000313" key="2">
    <source>
        <dbReference type="Proteomes" id="UP000612055"/>
    </source>
</evidence>
<dbReference type="AlphaFoldDB" id="A0A835YB52"/>
<dbReference type="GO" id="GO:0051301">
    <property type="term" value="P:cell division"/>
    <property type="evidence" value="ECO:0007669"/>
    <property type="project" value="InterPro"/>
</dbReference>
<proteinExistence type="predicted"/>
<keyword evidence="2" id="KW-1185">Reference proteome</keyword>
<dbReference type="Pfam" id="PF03776">
    <property type="entry name" value="MinE"/>
    <property type="match status" value="1"/>
</dbReference>
<name>A0A835YB52_9CHLO</name>
<gene>
    <name evidence="1" type="ORF">HYH03_004332</name>
</gene>
<accession>A0A835YB52</accession>
<organism evidence="1 2">
    <name type="scientific">Edaphochlamys debaryana</name>
    <dbReference type="NCBI Taxonomy" id="47281"/>
    <lineage>
        <taxon>Eukaryota</taxon>
        <taxon>Viridiplantae</taxon>
        <taxon>Chlorophyta</taxon>
        <taxon>core chlorophytes</taxon>
        <taxon>Chlorophyceae</taxon>
        <taxon>CS clade</taxon>
        <taxon>Chlamydomonadales</taxon>
        <taxon>Chlamydomonadales incertae sedis</taxon>
        <taxon>Edaphochlamys</taxon>
    </lineage>
</organism>
<dbReference type="InterPro" id="IPR005527">
    <property type="entry name" value="MinE"/>
</dbReference>
<reference evidence="1" key="1">
    <citation type="journal article" date="2020" name="bioRxiv">
        <title>Comparative genomics of Chlamydomonas.</title>
        <authorList>
            <person name="Craig R.J."/>
            <person name="Hasan A.R."/>
            <person name="Ness R.W."/>
            <person name="Keightley P.D."/>
        </authorList>
    </citation>
    <scope>NUCLEOTIDE SEQUENCE</scope>
    <source>
        <strain evidence="1">CCAP 11/70</strain>
    </source>
</reference>
<dbReference type="EMBL" id="JAEHOE010000013">
    <property type="protein sequence ID" value="KAG2497586.1"/>
    <property type="molecule type" value="Genomic_DNA"/>
</dbReference>